<keyword evidence="4" id="KW-0862">Zinc</keyword>
<dbReference type="InterPro" id="IPR001261">
    <property type="entry name" value="ArgE/DapE_CS"/>
</dbReference>
<dbReference type="SUPFAM" id="SSF55031">
    <property type="entry name" value="Bacterial exopeptidase dimerisation domain"/>
    <property type="match status" value="1"/>
</dbReference>
<keyword evidence="8" id="KW-1185">Reference proteome</keyword>
<keyword evidence="2" id="KW-0479">Metal-binding</keyword>
<dbReference type="Pfam" id="PF07687">
    <property type="entry name" value="M20_dimer"/>
    <property type="match status" value="1"/>
</dbReference>
<gene>
    <name evidence="7" type="ORF">SAMN05216352_1149</name>
</gene>
<dbReference type="InterPro" id="IPR002933">
    <property type="entry name" value="Peptidase_M20"/>
</dbReference>
<dbReference type="Gene3D" id="3.30.70.360">
    <property type="match status" value="1"/>
</dbReference>
<dbReference type="EMBL" id="FNDU01000014">
    <property type="protein sequence ID" value="SDI89467.1"/>
    <property type="molecule type" value="Genomic_DNA"/>
</dbReference>
<reference evidence="7 8" key="1">
    <citation type="submission" date="2016-10" db="EMBL/GenBank/DDBJ databases">
        <authorList>
            <person name="de Groot N.N."/>
        </authorList>
    </citation>
    <scope>NUCLEOTIDE SEQUENCE [LARGE SCALE GENOMIC DNA]</scope>
    <source>
        <strain evidence="8">P4B,CCM 7963,CECT 7998,DSM 25260,IBRC-M 10614,KCTC 13821</strain>
    </source>
</reference>
<dbReference type="Pfam" id="PF01546">
    <property type="entry name" value="Peptidase_M20"/>
    <property type="match status" value="1"/>
</dbReference>
<dbReference type="PANTHER" id="PTHR43808">
    <property type="entry name" value="ACETYLORNITHINE DEACETYLASE"/>
    <property type="match status" value="1"/>
</dbReference>
<evidence type="ECO:0000256" key="5">
    <source>
        <dbReference type="PIRSR" id="PIRSR037238-1"/>
    </source>
</evidence>
<protein>
    <submittedName>
        <fullName evidence="7">Glutamate carboxypeptidase</fullName>
    </submittedName>
</protein>
<feature type="domain" description="Peptidase M20 dimerisation" evidence="6">
    <location>
        <begin position="184"/>
        <end position="285"/>
    </location>
</feature>
<evidence type="ECO:0000313" key="8">
    <source>
        <dbReference type="Proteomes" id="UP000199017"/>
    </source>
</evidence>
<feature type="active site" description="Proton acceptor" evidence="5">
    <location>
        <position position="147"/>
    </location>
</feature>
<dbReference type="PANTHER" id="PTHR43808:SF9">
    <property type="entry name" value="BLL0789 PROTEIN"/>
    <property type="match status" value="1"/>
</dbReference>
<dbReference type="GO" id="GO:0046872">
    <property type="term" value="F:metal ion binding"/>
    <property type="evidence" value="ECO:0007669"/>
    <property type="project" value="UniProtKB-KW"/>
</dbReference>
<evidence type="ECO:0000259" key="6">
    <source>
        <dbReference type="Pfam" id="PF07687"/>
    </source>
</evidence>
<dbReference type="GO" id="GO:0004180">
    <property type="term" value="F:carboxypeptidase activity"/>
    <property type="evidence" value="ECO:0007669"/>
    <property type="project" value="UniProtKB-KW"/>
</dbReference>
<evidence type="ECO:0000256" key="3">
    <source>
        <dbReference type="ARBA" id="ARBA00022801"/>
    </source>
</evidence>
<accession>A0A1G8PAP6</accession>
<comment type="cofactor">
    <cofactor evidence="1">
        <name>Zn(2+)</name>
        <dbReference type="ChEBI" id="CHEBI:29105"/>
    </cofactor>
</comment>
<proteinExistence type="predicted"/>
<dbReference type="PROSITE" id="PS00758">
    <property type="entry name" value="ARGE_DAPE_CPG2_1"/>
    <property type="match status" value="1"/>
</dbReference>
<organism evidence="7 8">
    <name type="scientific">Alteribacillus bidgolensis</name>
    <dbReference type="NCBI Taxonomy" id="930129"/>
    <lineage>
        <taxon>Bacteria</taxon>
        <taxon>Bacillati</taxon>
        <taxon>Bacillota</taxon>
        <taxon>Bacilli</taxon>
        <taxon>Bacillales</taxon>
        <taxon>Bacillaceae</taxon>
        <taxon>Alteribacillus</taxon>
    </lineage>
</organism>
<name>A0A1G8PAP6_9BACI</name>
<dbReference type="CDD" id="cd03885">
    <property type="entry name" value="M20_CPDG2"/>
    <property type="match status" value="1"/>
</dbReference>
<evidence type="ECO:0000256" key="1">
    <source>
        <dbReference type="ARBA" id="ARBA00001947"/>
    </source>
</evidence>
<dbReference type="STRING" id="930129.SAMN05216352_1149"/>
<dbReference type="RefSeq" id="WP_091587241.1">
    <property type="nucleotide sequence ID" value="NZ_FNDU01000014.1"/>
</dbReference>
<dbReference type="InterPro" id="IPR011650">
    <property type="entry name" value="Peptidase_M20_dimer"/>
</dbReference>
<keyword evidence="7" id="KW-0121">Carboxypeptidase</keyword>
<feature type="active site" evidence="5">
    <location>
        <position position="87"/>
    </location>
</feature>
<dbReference type="InterPro" id="IPR036264">
    <property type="entry name" value="Bact_exopeptidase_dim_dom"/>
</dbReference>
<dbReference type="AlphaFoldDB" id="A0A1G8PAP6"/>
<dbReference type="Proteomes" id="UP000199017">
    <property type="component" value="Unassembled WGS sequence"/>
</dbReference>
<sequence length="383" mass="41700">MSKKAVLDFIDDNKQPMLNLWEQVVNIESGPDQKKGTDAILMLLKKILEDEGFHTRMVSYDKAGNTLIAEFGNQILSKPIAFIGHVDTVFSKGFLLNHPFRLEDGKAYGPGILDMKGGIVSTIYVLKALRSIHYDKHPLKVIIVGDEETAHIHSACKELLVNELKGCMCAFNTETGNLENQLAIGRAGGAAYELEVEGVASHTGMDWQSGRNAIIELSRKMLEIDAASCFEEGYTFNVTLVEGGAAVNTCPDYAKATIGVRYQTKSQQELTNQKLKEIASRSYIQGTTSILTYKGGFDPMEVTEASKDLFEIIRKSAKEIGTQQPGSFFSQGSSDSSYAVAAGVPTVCALGPQGEGNHTPDEYAVVDSIFTRSKLIAATILNL</sequence>
<keyword evidence="7" id="KW-0645">Protease</keyword>
<evidence type="ECO:0000256" key="2">
    <source>
        <dbReference type="ARBA" id="ARBA00022723"/>
    </source>
</evidence>
<dbReference type="PIRSF" id="PIRSF037238">
    <property type="entry name" value="Carboxypeptidase_G2"/>
    <property type="match status" value="1"/>
</dbReference>
<keyword evidence="3" id="KW-0378">Hydrolase</keyword>
<dbReference type="SUPFAM" id="SSF53187">
    <property type="entry name" value="Zn-dependent exopeptidases"/>
    <property type="match status" value="1"/>
</dbReference>
<dbReference type="InterPro" id="IPR050072">
    <property type="entry name" value="Peptidase_M20A"/>
</dbReference>
<dbReference type="InterPro" id="IPR017150">
    <property type="entry name" value="Pept_M20_glutamate_carboxypep"/>
</dbReference>
<dbReference type="OrthoDB" id="9783294at2"/>
<evidence type="ECO:0000313" key="7">
    <source>
        <dbReference type="EMBL" id="SDI89467.1"/>
    </source>
</evidence>
<evidence type="ECO:0000256" key="4">
    <source>
        <dbReference type="ARBA" id="ARBA00022833"/>
    </source>
</evidence>
<dbReference type="Gene3D" id="3.40.630.10">
    <property type="entry name" value="Zn peptidases"/>
    <property type="match status" value="1"/>
</dbReference>